<evidence type="ECO:0000313" key="2">
    <source>
        <dbReference type="EMBL" id="KAL2868896.1"/>
    </source>
</evidence>
<dbReference type="Proteomes" id="UP001610432">
    <property type="component" value="Unassembled WGS sequence"/>
</dbReference>
<dbReference type="InterPro" id="IPR020843">
    <property type="entry name" value="ER"/>
</dbReference>
<name>A0ABR4LWH8_9EURO</name>
<accession>A0ABR4LWH8</accession>
<keyword evidence="3" id="KW-1185">Reference proteome</keyword>
<dbReference type="SUPFAM" id="SSF50129">
    <property type="entry name" value="GroES-like"/>
    <property type="match status" value="1"/>
</dbReference>
<sequence length="333" mass="36069">MTTEPLPATIRALLQADPNSMEVTLVHREVPTPNPSKGEHLIRVHAASPCAGELSWPTMVSTPGKEIITCDDMAGIVVSSPPDSPFKPGDEVYARTSYLRPGCARDYTLATTKELAHRAKNLSWTESAATPLSAITAWQALFTHAGIGEFGSDAWKGKRVLVTAASGGVGAWLVQIGHLLGAEIVGTCGPKNIDFVKSLGASEVLNYRTTDFKAWGSKEQNKVDLVIDCIGGKSLEDAWWSLKENGVIVGIVQPPDQKQPTGLELPNVTVKFFIMSPSGKDLSEVTKLVEQRKCWPVVDSVWSLEQFEHGYARLESGHARGKVVFDLTLNVPK</sequence>
<comment type="caution">
    <text evidence="2">The sequence shown here is derived from an EMBL/GenBank/DDBJ whole genome shotgun (WGS) entry which is preliminary data.</text>
</comment>
<dbReference type="SUPFAM" id="SSF51735">
    <property type="entry name" value="NAD(P)-binding Rossmann-fold domains"/>
    <property type="match status" value="1"/>
</dbReference>
<reference evidence="2 3" key="1">
    <citation type="submission" date="2024-07" db="EMBL/GenBank/DDBJ databases">
        <title>Section-level genome sequencing and comparative genomics of Aspergillus sections Usti and Cavernicolus.</title>
        <authorList>
            <consortium name="Lawrence Berkeley National Laboratory"/>
            <person name="Nybo J.L."/>
            <person name="Vesth T.C."/>
            <person name="Theobald S."/>
            <person name="Frisvad J.C."/>
            <person name="Larsen T.O."/>
            <person name="Kjaerboelling I."/>
            <person name="Rothschild-Mancinelli K."/>
            <person name="Lyhne E.K."/>
            <person name="Kogle M.E."/>
            <person name="Barry K."/>
            <person name="Clum A."/>
            <person name="Na H."/>
            <person name="Ledsgaard L."/>
            <person name="Lin J."/>
            <person name="Lipzen A."/>
            <person name="Kuo A."/>
            <person name="Riley R."/>
            <person name="Mondo S."/>
            <person name="Labutti K."/>
            <person name="Haridas S."/>
            <person name="Pangalinan J."/>
            <person name="Salamov A.A."/>
            <person name="Simmons B.A."/>
            <person name="Magnuson J.K."/>
            <person name="Chen J."/>
            <person name="Drula E."/>
            <person name="Henrissat B."/>
            <person name="Wiebenga A."/>
            <person name="Lubbers R.J."/>
            <person name="Gomes A.C."/>
            <person name="Macurrencykelacurrency M.R."/>
            <person name="Stajich J."/>
            <person name="Grigoriev I.V."/>
            <person name="Mortensen U.H."/>
            <person name="De Vries R.P."/>
            <person name="Baker S.E."/>
            <person name="Andersen M.R."/>
        </authorList>
    </citation>
    <scope>NUCLEOTIDE SEQUENCE [LARGE SCALE GENOMIC DNA]</scope>
    <source>
        <strain evidence="2 3">CBS 449.75</strain>
    </source>
</reference>
<dbReference type="SMART" id="SM00829">
    <property type="entry name" value="PKS_ER"/>
    <property type="match status" value="1"/>
</dbReference>
<dbReference type="PANTHER" id="PTHR44013">
    <property type="entry name" value="ZINC-TYPE ALCOHOL DEHYDROGENASE-LIKE PROTEIN C16A3.02C"/>
    <property type="match status" value="1"/>
</dbReference>
<dbReference type="EMBL" id="JBFXLQ010000012">
    <property type="protein sequence ID" value="KAL2868896.1"/>
    <property type="molecule type" value="Genomic_DNA"/>
</dbReference>
<protein>
    <submittedName>
        <fullName evidence="2">Zinc-binding oxidoreductase</fullName>
    </submittedName>
</protein>
<evidence type="ECO:0000313" key="3">
    <source>
        <dbReference type="Proteomes" id="UP001610432"/>
    </source>
</evidence>
<dbReference type="InterPro" id="IPR052733">
    <property type="entry name" value="Chloroplast_QOR"/>
</dbReference>
<proteinExistence type="predicted"/>
<dbReference type="InterPro" id="IPR013154">
    <property type="entry name" value="ADH-like_N"/>
</dbReference>
<feature type="domain" description="Enoyl reductase (ER)" evidence="1">
    <location>
        <begin position="16"/>
        <end position="325"/>
    </location>
</feature>
<gene>
    <name evidence="2" type="ORF">BJX67DRAFT_371208</name>
</gene>
<dbReference type="GeneID" id="98146123"/>
<dbReference type="RefSeq" id="XP_070887875.1">
    <property type="nucleotide sequence ID" value="XM_071031051.1"/>
</dbReference>
<evidence type="ECO:0000259" key="1">
    <source>
        <dbReference type="SMART" id="SM00829"/>
    </source>
</evidence>
<dbReference type="PANTHER" id="PTHR44013:SF5">
    <property type="entry name" value="OXIDOREDUCTASE, PUTATIVE (AFU_ORTHOLOGUE AFUA_5G01290)-RELATED"/>
    <property type="match status" value="1"/>
</dbReference>
<dbReference type="Gene3D" id="3.90.180.10">
    <property type="entry name" value="Medium-chain alcohol dehydrogenases, catalytic domain"/>
    <property type="match status" value="1"/>
</dbReference>
<dbReference type="CDD" id="cd05289">
    <property type="entry name" value="MDR_like_2"/>
    <property type="match status" value="1"/>
</dbReference>
<dbReference type="Gene3D" id="3.40.50.720">
    <property type="entry name" value="NAD(P)-binding Rossmann-like Domain"/>
    <property type="match status" value="1"/>
</dbReference>
<dbReference type="Pfam" id="PF08240">
    <property type="entry name" value="ADH_N"/>
    <property type="match status" value="1"/>
</dbReference>
<organism evidence="2 3">
    <name type="scientific">Aspergillus lucknowensis</name>
    <dbReference type="NCBI Taxonomy" id="176173"/>
    <lineage>
        <taxon>Eukaryota</taxon>
        <taxon>Fungi</taxon>
        <taxon>Dikarya</taxon>
        <taxon>Ascomycota</taxon>
        <taxon>Pezizomycotina</taxon>
        <taxon>Eurotiomycetes</taxon>
        <taxon>Eurotiomycetidae</taxon>
        <taxon>Eurotiales</taxon>
        <taxon>Aspergillaceae</taxon>
        <taxon>Aspergillus</taxon>
        <taxon>Aspergillus subgen. Nidulantes</taxon>
    </lineage>
</organism>
<dbReference type="Pfam" id="PF13602">
    <property type="entry name" value="ADH_zinc_N_2"/>
    <property type="match status" value="1"/>
</dbReference>
<dbReference type="InterPro" id="IPR036291">
    <property type="entry name" value="NAD(P)-bd_dom_sf"/>
</dbReference>
<dbReference type="InterPro" id="IPR011032">
    <property type="entry name" value="GroES-like_sf"/>
</dbReference>